<evidence type="ECO:0000313" key="1">
    <source>
        <dbReference type="EMBL" id="GII89895.1"/>
    </source>
</evidence>
<protein>
    <recommendedName>
        <fullName evidence="3">DUF3046 domain-containing protein</fullName>
    </recommendedName>
</protein>
<reference evidence="1" key="1">
    <citation type="submission" date="2021-01" db="EMBL/GenBank/DDBJ databases">
        <title>Whole genome shotgun sequence of Sinosporangium siamense NBRC 109515.</title>
        <authorList>
            <person name="Komaki H."/>
            <person name="Tamura T."/>
        </authorList>
    </citation>
    <scope>NUCLEOTIDE SEQUENCE</scope>
    <source>
        <strain evidence="1">NBRC 109515</strain>
    </source>
</reference>
<organism evidence="1 2">
    <name type="scientific">Sinosporangium siamense</name>
    <dbReference type="NCBI Taxonomy" id="1367973"/>
    <lineage>
        <taxon>Bacteria</taxon>
        <taxon>Bacillati</taxon>
        <taxon>Actinomycetota</taxon>
        <taxon>Actinomycetes</taxon>
        <taxon>Streptosporangiales</taxon>
        <taxon>Streptosporangiaceae</taxon>
        <taxon>Sinosporangium</taxon>
    </lineage>
</organism>
<dbReference type="InterPro" id="IPR021408">
    <property type="entry name" value="DUF3046"/>
</dbReference>
<sequence length="55" mass="6121">MHAQFGEVYSESWARDYVIAELGSRTVVQALADGEPAKKVWQAVCVTVDVDPKLR</sequence>
<comment type="caution">
    <text evidence="1">The sequence shown here is derived from an EMBL/GenBank/DDBJ whole genome shotgun (WGS) entry which is preliminary data.</text>
</comment>
<dbReference type="Pfam" id="PF11248">
    <property type="entry name" value="DUF3046"/>
    <property type="match status" value="1"/>
</dbReference>
<accession>A0A919V2G6</accession>
<dbReference type="Proteomes" id="UP000606172">
    <property type="component" value="Unassembled WGS sequence"/>
</dbReference>
<evidence type="ECO:0000313" key="2">
    <source>
        <dbReference type="Proteomes" id="UP000606172"/>
    </source>
</evidence>
<proteinExistence type="predicted"/>
<name>A0A919V2G6_9ACTN</name>
<dbReference type="EMBL" id="BOOW01000002">
    <property type="protein sequence ID" value="GII89895.1"/>
    <property type="molecule type" value="Genomic_DNA"/>
</dbReference>
<evidence type="ECO:0008006" key="3">
    <source>
        <dbReference type="Google" id="ProtNLM"/>
    </source>
</evidence>
<gene>
    <name evidence="1" type="ORF">Ssi02_01260</name>
</gene>
<dbReference type="AlphaFoldDB" id="A0A919V2G6"/>
<keyword evidence="2" id="KW-1185">Reference proteome</keyword>